<dbReference type="InParanoid" id="A0A2G5DGM0"/>
<evidence type="ECO:0000313" key="3">
    <source>
        <dbReference type="Proteomes" id="UP000230069"/>
    </source>
</evidence>
<dbReference type="Pfam" id="PF03478">
    <property type="entry name" value="Beta-prop_KIB1-4"/>
    <property type="match status" value="1"/>
</dbReference>
<name>A0A2G5DGM0_AQUCA</name>
<organism evidence="2 3">
    <name type="scientific">Aquilegia coerulea</name>
    <name type="common">Rocky mountain columbine</name>
    <dbReference type="NCBI Taxonomy" id="218851"/>
    <lineage>
        <taxon>Eukaryota</taxon>
        <taxon>Viridiplantae</taxon>
        <taxon>Streptophyta</taxon>
        <taxon>Embryophyta</taxon>
        <taxon>Tracheophyta</taxon>
        <taxon>Spermatophyta</taxon>
        <taxon>Magnoliopsida</taxon>
        <taxon>Ranunculales</taxon>
        <taxon>Ranunculaceae</taxon>
        <taxon>Thalictroideae</taxon>
        <taxon>Aquilegia</taxon>
    </lineage>
</organism>
<dbReference type="EMBL" id="KZ305037">
    <property type="protein sequence ID" value="PIA42671.1"/>
    <property type="molecule type" value="Genomic_DNA"/>
</dbReference>
<evidence type="ECO:0000259" key="1">
    <source>
        <dbReference type="Pfam" id="PF03478"/>
    </source>
</evidence>
<dbReference type="InterPro" id="IPR050942">
    <property type="entry name" value="F-box_BR-signaling"/>
</dbReference>
<dbReference type="PANTHER" id="PTHR44259">
    <property type="entry name" value="OS07G0183000 PROTEIN-RELATED"/>
    <property type="match status" value="1"/>
</dbReference>
<reference evidence="2 3" key="1">
    <citation type="submission" date="2017-09" db="EMBL/GenBank/DDBJ databases">
        <title>WGS assembly of Aquilegia coerulea Goldsmith.</title>
        <authorList>
            <person name="Hodges S."/>
            <person name="Kramer E."/>
            <person name="Nordborg M."/>
            <person name="Tomkins J."/>
            <person name="Borevitz J."/>
            <person name="Derieg N."/>
            <person name="Yan J."/>
            <person name="Mihaltcheva S."/>
            <person name="Hayes R.D."/>
            <person name="Rokhsar D."/>
        </authorList>
    </citation>
    <scope>NUCLEOTIDE SEQUENCE [LARGE SCALE GENOMIC DNA]</scope>
    <source>
        <strain evidence="3">cv. Goldsmith</strain>
    </source>
</reference>
<dbReference type="PANTHER" id="PTHR44259:SF114">
    <property type="entry name" value="OS06G0707300 PROTEIN"/>
    <property type="match status" value="1"/>
</dbReference>
<accession>A0A2G5DGM0</accession>
<protein>
    <recommendedName>
        <fullName evidence="1">KIB1-4 beta-propeller domain-containing protein</fullName>
    </recommendedName>
</protein>
<dbReference type="InterPro" id="IPR005174">
    <property type="entry name" value="KIB1-4_b-propeller"/>
</dbReference>
<proteinExistence type="predicted"/>
<keyword evidence="3" id="KW-1185">Reference proteome</keyword>
<dbReference type="STRING" id="218851.A0A2G5DGM0"/>
<feature type="domain" description="KIB1-4 beta-propeller" evidence="1">
    <location>
        <begin position="1"/>
        <end position="170"/>
    </location>
</feature>
<sequence>MAIYSQYGILAFASPGDKAWTAIDCPKESHKDIYSYNGQFYAISCNGITIDFMPPPYTIKPWEMFYLVEMSGDLHLVVRLYEKDEDAPEGVFRCKAAYFEVYKLDFHSKKWIELNDLGDHAVFVGTNTSFAISTSGNPGLKGNSIYFTDDTTECYISGDGGGGRDMGIFDFQTKACMHFCSGGDILSSLCPPLFFLPSLK</sequence>
<dbReference type="Proteomes" id="UP000230069">
    <property type="component" value="Unassembled WGS sequence"/>
</dbReference>
<evidence type="ECO:0000313" key="2">
    <source>
        <dbReference type="EMBL" id="PIA42671.1"/>
    </source>
</evidence>
<dbReference type="AlphaFoldDB" id="A0A2G5DGM0"/>
<gene>
    <name evidence="2" type="ORF">AQUCO_02000250v1</name>
</gene>
<dbReference type="OrthoDB" id="642536at2759"/>